<dbReference type="Proteomes" id="UP000516305">
    <property type="component" value="Chromosome"/>
</dbReference>
<proteinExistence type="predicted"/>
<reference evidence="1 2" key="1">
    <citation type="submission" date="2020-08" db="EMBL/GenBank/DDBJ databases">
        <title>Croceimicrobium hydrocarbonivorans gen. nov., sp. nov., a novel marine bacterium isolated from a bacterial consortium that degrades polyethylene terephthalate.</title>
        <authorList>
            <person name="Liu R."/>
        </authorList>
    </citation>
    <scope>NUCLEOTIDE SEQUENCE [LARGE SCALE GENOMIC DNA]</scope>
    <source>
        <strain evidence="1 2">A20-9</strain>
    </source>
</reference>
<dbReference type="KEGG" id="chyd:H4K34_14765"/>
<dbReference type="AlphaFoldDB" id="A0A7H0VD29"/>
<gene>
    <name evidence="1" type="ORF">H4K34_14765</name>
</gene>
<sequence length="48" mass="5597">MKFTFFLFLIFVQGVSLKAQNNPCACCEPAFRQFDFWIGEWEVKDTSG</sequence>
<organism evidence="1 2">
    <name type="scientific">Croceimicrobium hydrocarbonivorans</name>
    <dbReference type="NCBI Taxonomy" id="2761580"/>
    <lineage>
        <taxon>Bacteria</taxon>
        <taxon>Pseudomonadati</taxon>
        <taxon>Bacteroidota</taxon>
        <taxon>Flavobacteriia</taxon>
        <taxon>Flavobacteriales</taxon>
        <taxon>Owenweeksiaceae</taxon>
        <taxon>Croceimicrobium</taxon>
    </lineage>
</organism>
<protein>
    <submittedName>
        <fullName evidence="1">Uncharacterized protein</fullName>
    </submittedName>
</protein>
<accession>A0A7H0VD29</accession>
<keyword evidence="2" id="KW-1185">Reference proteome</keyword>
<evidence type="ECO:0000313" key="2">
    <source>
        <dbReference type="Proteomes" id="UP000516305"/>
    </source>
</evidence>
<evidence type="ECO:0000313" key="1">
    <source>
        <dbReference type="EMBL" id="QNR23627.1"/>
    </source>
</evidence>
<dbReference type="RefSeq" id="WP_210758160.1">
    <property type="nucleotide sequence ID" value="NZ_CP060139.1"/>
</dbReference>
<name>A0A7H0VD29_9FLAO</name>
<dbReference type="EMBL" id="CP060139">
    <property type="protein sequence ID" value="QNR23627.1"/>
    <property type="molecule type" value="Genomic_DNA"/>
</dbReference>